<name>A0ABP0IPA7_9DINO</name>
<feature type="non-terminal residue" evidence="1">
    <location>
        <position position="287"/>
    </location>
</feature>
<gene>
    <name evidence="1" type="ORF">SCF082_LOCUS8160</name>
</gene>
<reference evidence="1 2" key="1">
    <citation type="submission" date="2024-02" db="EMBL/GenBank/DDBJ databases">
        <authorList>
            <person name="Chen Y."/>
            <person name="Shah S."/>
            <person name="Dougan E. K."/>
            <person name="Thang M."/>
            <person name="Chan C."/>
        </authorList>
    </citation>
    <scope>NUCLEOTIDE SEQUENCE [LARGE SCALE GENOMIC DNA]</scope>
</reference>
<comment type="caution">
    <text evidence="1">The sequence shown here is derived from an EMBL/GenBank/DDBJ whole genome shotgun (WGS) entry which is preliminary data.</text>
</comment>
<keyword evidence="2" id="KW-1185">Reference proteome</keyword>
<organism evidence="1 2">
    <name type="scientific">Durusdinium trenchii</name>
    <dbReference type="NCBI Taxonomy" id="1381693"/>
    <lineage>
        <taxon>Eukaryota</taxon>
        <taxon>Sar</taxon>
        <taxon>Alveolata</taxon>
        <taxon>Dinophyceae</taxon>
        <taxon>Suessiales</taxon>
        <taxon>Symbiodiniaceae</taxon>
        <taxon>Durusdinium</taxon>
    </lineage>
</organism>
<accession>A0ABP0IPA7</accession>
<evidence type="ECO:0000313" key="1">
    <source>
        <dbReference type="EMBL" id="CAK9004401.1"/>
    </source>
</evidence>
<sequence>MDQVPPLSPVDWPDERGPSLSALSARSSTERGLTTGSRHGTPRDHERRGLEELRERRAGASPRKVPEDVPSLRLGLLSPRSSSSDVTSRSELFEPQISSGEKSREIQDLCREMEAMRHVIQQDLAQMRKTWTDLQVSAASAGPKPLETQEIHWFLPEVSQVHEVPPVEALGAIWHLQMEEEPSESGAWCFSLRSPSGSSSGCAWRINLSVQLAGSDPPLVLGELSGARLEEGPPSLHLQCARQRPLLCKASVQLRGTRRQQILCQVSASEKEKRPGGVFVEKQRCGT</sequence>
<protein>
    <submittedName>
        <fullName evidence="1">Uncharacterized protein</fullName>
    </submittedName>
</protein>
<dbReference type="Proteomes" id="UP001642464">
    <property type="component" value="Unassembled WGS sequence"/>
</dbReference>
<proteinExistence type="predicted"/>
<evidence type="ECO:0000313" key="2">
    <source>
        <dbReference type="Proteomes" id="UP001642464"/>
    </source>
</evidence>
<dbReference type="EMBL" id="CAXAMM010004658">
    <property type="protein sequence ID" value="CAK9004401.1"/>
    <property type="molecule type" value="Genomic_DNA"/>
</dbReference>